<dbReference type="CDD" id="cd06306">
    <property type="entry name" value="PBP1_TorT-like"/>
    <property type="match status" value="1"/>
</dbReference>
<dbReference type="InterPro" id="IPR014301">
    <property type="entry name" value="TMAO_TorT"/>
</dbReference>
<protein>
    <submittedName>
        <fullName evidence="5">TMAO reductase system periplasmic protein TorT</fullName>
    </submittedName>
</protein>
<evidence type="ECO:0000259" key="4">
    <source>
        <dbReference type="Pfam" id="PF13407"/>
    </source>
</evidence>
<evidence type="ECO:0000256" key="2">
    <source>
        <dbReference type="ARBA" id="ARBA00007639"/>
    </source>
</evidence>
<comment type="subcellular location">
    <subcellularLocation>
        <location evidence="1">Cell envelope</location>
    </subcellularLocation>
</comment>
<dbReference type="PANTHER" id="PTHR46847:SF1">
    <property type="entry name" value="D-ALLOSE-BINDING PERIPLASMIC PROTEIN-RELATED"/>
    <property type="match status" value="1"/>
</dbReference>
<dbReference type="Gene3D" id="3.40.50.2300">
    <property type="match status" value="2"/>
</dbReference>
<proteinExistence type="inferred from homology"/>
<feature type="domain" description="Periplasmic binding protein" evidence="4">
    <location>
        <begin position="2"/>
        <end position="253"/>
    </location>
</feature>
<evidence type="ECO:0000313" key="5">
    <source>
        <dbReference type="EMBL" id="BDI03800.1"/>
    </source>
</evidence>
<evidence type="ECO:0000313" key="6">
    <source>
        <dbReference type="Proteomes" id="UP001057498"/>
    </source>
</evidence>
<gene>
    <name evidence="5" type="ORF">CATMQ487_07700</name>
</gene>
<keyword evidence="6" id="KW-1185">Reference proteome</keyword>
<name>A0ABN6PFL5_9BURK</name>
<dbReference type="InterPro" id="IPR028082">
    <property type="entry name" value="Peripla_BP_I"/>
</dbReference>
<accession>A0ABN6PFL5</accession>
<dbReference type="SUPFAM" id="SSF53822">
    <property type="entry name" value="Periplasmic binding protein-like I"/>
    <property type="match status" value="1"/>
</dbReference>
<dbReference type="Proteomes" id="UP001057498">
    <property type="component" value="Chromosome"/>
</dbReference>
<dbReference type="PANTHER" id="PTHR46847">
    <property type="entry name" value="D-ALLOSE-BINDING PERIPLASMIC PROTEIN-RELATED"/>
    <property type="match status" value="1"/>
</dbReference>
<sequence>MLFPHIKDAYWLGVNYGMAEQARKLGLALQFFEAGGYPNLAIQREQARACGADPRVDALIIGTVSFDGLSPLLAQIARRIPVLATVNDIAPPGITAKVGVDWVEMGRAAGRRLVEEVGPGMSLVPIAWFPGPRGAGWVPFVDRGFREAIAGSRIQIRHTAWGDTGKAVQRNLVQRSLDEHPQLRYLVGNAPMAEAAVSVLRERGLQEQVGIVSTYFTPDVYRGILRGRVLAAPTDAPVLQGRLSIDQAVDLLERRPVARHVGPVIRIVDRDRLTDADIDDSLPPSNFAPLFRVEPAR</sequence>
<dbReference type="InterPro" id="IPR025997">
    <property type="entry name" value="SBP_2_dom"/>
</dbReference>
<dbReference type="EMBL" id="AP025730">
    <property type="protein sequence ID" value="BDI03800.1"/>
    <property type="molecule type" value="Genomic_DNA"/>
</dbReference>
<evidence type="ECO:0000256" key="3">
    <source>
        <dbReference type="ARBA" id="ARBA00022729"/>
    </source>
</evidence>
<organism evidence="5 6">
    <name type="scientific">Sphaerotilus microaerophilus</name>
    <dbReference type="NCBI Taxonomy" id="2914710"/>
    <lineage>
        <taxon>Bacteria</taxon>
        <taxon>Pseudomonadati</taxon>
        <taxon>Pseudomonadota</taxon>
        <taxon>Betaproteobacteria</taxon>
        <taxon>Burkholderiales</taxon>
        <taxon>Sphaerotilaceae</taxon>
        <taxon>Sphaerotilus</taxon>
    </lineage>
</organism>
<dbReference type="Pfam" id="PF13407">
    <property type="entry name" value="Peripla_BP_4"/>
    <property type="match status" value="1"/>
</dbReference>
<reference evidence="5" key="1">
    <citation type="submission" date="2022-04" db="EMBL/GenBank/DDBJ databases">
        <title>Whole genome sequence of Sphaerotilus sp. FB-5.</title>
        <authorList>
            <person name="Takeda M."/>
            <person name="Narihara S."/>
            <person name="Akimoto M."/>
            <person name="Akimoto R."/>
            <person name="Nishiyashiki S."/>
            <person name="Murakami T."/>
        </authorList>
    </citation>
    <scope>NUCLEOTIDE SEQUENCE</scope>
    <source>
        <strain evidence="5">FB-5</strain>
    </source>
</reference>
<dbReference type="NCBIfam" id="NF008185">
    <property type="entry name" value="PRK10936.1"/>
    <property type="match status" value="1"/>
</dbReference>
<dbReference type="NCBIfam" id="TIGR02955">
    <property type="entry name" value="TMAO_TorT"/>
    <property type="match status" value="1"/>
</dbReference>
<keyword evidence="3" id="KW-0732">Signal</keyword>
<evidence type="ECO:0000256" key="1">
    <source>
        <dbReference type="ARBA" id="ARBA00004196"/>
    </source>
</evidence>
<comment type="similarity">
    <text evidence="2">Belongs to the bacterial solute-binding protein 2 family.</text>
</comment>